<dbReference type="Gene3D" id="1.20.1740.10">
    <property type="entry name" value="Amino acid/polyamine transporter I"/>
    <property type="match status" value="1"/>
</dbReference>
<keyword evidence="7 9" id="KW-1133">Transmembrane helix</keyword>
<keyword evidence="5 9" id="KW-0812">Transmembrane</keyword>
<sequence>MQRHLMTLIYGFAIFKMFFGSGNLIFPLVLGQNSSDQWLFGFLGLLCTGIVLPFLGLFVIKLHRGSFEDFFGQAGSVARVALPLFTLSLLGAFGVVPRCITVAHGGINTLLPDLPLWGFSLLFCTICFIICLRDRWIISFLGKWIGPLLLITLAILFGLGVYYAPPEVAVSSLKATEAFSQGFYRGYETMDLFAAFFFSSLIFKQIQAKMGEHIDNATLIKAALKPSIIGATLLGLIYFGFAYLGAHYSNLSLSVSPELILPNLAMHLMGDKGAILIGLLMILSCLTTAVALNNIYARYLCSLFKLSDSKFIWILLGTTAISFIISLYDFKGIAAFLSPMLDISYPSLILLTFLSILTKGSPKLKKTSFYGLLAFMLGYSYL</sequence>
<comment type="caution">
    <text evidence="9">Lacks conserved residue(s) required for the propagation of feature annotation.</text>
</comment>
<dbReference type="GO" id="GO:0015188">
    <property type="term" value="F:L-isoleucine transmembrane transporter activity"/>
    <property type="evidence" value="ECO:0007669"/>
    <property type="project" value="TreeGrafter"/>
</dbReference>
<dbReference type="PANTHER" id="PTHR30588:SF0">
    <property type="entry name" value="BRANCHED-CHAIN AMINO ACID PERMEASE BRNQ"/>
    <property type="match status" value="1"/>
</dbReference>
<dbReference type="PANTHER" id="PTHR30588">
    <property type="entry name" value="BRANCHED-CHAIN AMINO ACID TRANSPORT SYSTEM 2 CARRIER PROTEIN"/>
    <property type="match status" value="1"/>
</dbReference>
<feature type="transmembrane region" description="Helical" evidence="9">
    <location>
        <begin position="7"/>
        <end position="26"/>
    </location>
</feature>
<feature type="transmembrane region" description="Helical" evidence="9">
    <location>
        <begin position="334"/>
        <end position="357"/>
    </location>
</feature>
<gene>
    <name evidence="10" type="primary">brnQ_1</name>
    <name evidence="10" type="ORF">HT99x_00294</name>
    <name evidence="11" type="ORF">HT99x_010620</name>
</gene>
<dbReference type="PATRIC" id="fig|1590043.3.peg.296"/>
<dbReference type="Pfam" id="PF05525">
    <property type="entry name" value="Branch_AA_trans"/>
    <property type="match status" value="1"/>
</dbReference>
<feature type="transmembrane region" description="Helical" evidence="9">
    <location>
        <begin position="311"/>
        <end position="328"/>
    </location>
</feature>
<organism evidence="10">
    <name type="scientific">Candidatus Berkiella aquae</name>
    <dbReference type="NCBI Taxonomy" id="295108"/>
    <lineage>
        <taxon>Bacteria</taxon>
        <taxon>Pseudomonadati</taxon>
        <taxon>Pseudomonadota</taxon>
        <taxon>Gammaproteobacteria</taxon>
        <taxon>Candidatus Berkiellales</taxon>
        <taxon>Candidatus Berkiellaceae</taxon>
        <taxon>Candidatus Berkiella</taxon>
    </lineage>
</organism>
<evidence type="ECO:0000256" key="5">
    <source>
        <dbReference type="ARBA" id="ARBA00022692"/>
    </source>
</evidence>
<dbReference type="GO" id="GO:0005304">
    <property type="term" value="F:L-valine transmembrane transporter activity"/>
    <property type="evidence" value="ECO:0007669"/>
    <property type="project" value="TreeGrafter"/>
</dbReference>
<keyword evidence="12" id="KW-1185">Reference proteome</keyword>
<feature type="transmembrane region" description="Helical" evidence="9">
    <location>
        <begin position="184"/>
        <end position="203"/>
    </location>
</feature>
<comment type="caution">
    <text evidence="10">The sequence shown here is derived from an EMBL/GenBank/DDBJ whole genome shotgun (WGS) entry which is preliminary data.</text>
</comment>
<protein>
    <recommendedName>
        <fullName evidence="9">Branched-chain amino acid transport system carrier protein</fullName>
    </recommendedName>
</protein>
<evidence type="ECO:0000256" key="4">
    <source>
        <dbReference type="ARBA" id="ARBA00022475"/>
    </source>
</evidence>
<reference evidence="11" key="2">
    <citation type="journal article" date="2016" name="Genome Announc.">
        <title>Draft Genome Sequences of Two Novel Amoeba-Resistant Intranuclear Bacteria, 'Candidatus Berkiella cookevillensis' and 'Candidatus Berkiella aquae'.</title>
        <authorList>
            <person name="Mehari Y.T."/>
            <person name="Arivett B.A."/>
            <person name="Farone A.L."/>
            <person name="Gunderson J.H."/>
            <person name="Farone M.B."/>
        </authorList>
    </citation>
    <scope>NUCLEOTIDE SEQUENCE</scope>
    <source>
        <strain evidence="11">HT99</strain>
    </source>
</reference>
<dbReference type="EMBL" id="LKAJ02000001">
    <property type="protein sequence ID" value="MCS5711886.1"/>
    <property type="molecule type" value="Genomic_DNA"/>
</dbReference>
<evidence type="ECO:0000313" key="11">
    <source>
        <dbReference type="EMBL" id="MCS5711886.1"/>
    </source>
</evidence>
<evidence type="ECO:0000256" key="6">
    <source>
        <dbReference type="ARBA" id="ARBA00022970"/>
    </source>
</evidence>
<feature type="transmembrane region" description="Helical" evidence="9">
    <location>
        <begin position="38"/>
        <end position="60"/>
    </location>
</feature>
<evidence type="ECO:0000256" key="9">
    <source>
        <dbReference type="RuleBase" id="RU362122"/>
    </source>
</evidence>
<keyword evidence="4" id="KW-1003">Cell membrane</keyword>
<dbReference type="STRING" id="295108.HT99x_00294"/>
<feature type="transmembrane region" description="Helical" evidence="9">
    <location>
        <begin position="274"/>
        <end position="299"/>
    </location>
</feature>
<dbReference type="GO" id="GO:0015818">
    <property type="term" value="P:isoleucine transport"/>
    <property type="evidence" value="ECO:0007669"/>
    <property type="project" value="TreeGrafter"/>
</dbReference>
<dbReference type="GO" id="GO:0015190">
    <property type="term" value="F:L-leucine transmembrane transporter activity"/>
    <property type="evidence" value="ECO:0007669"/>
    <property type="project" value="TreeGrafter"/>
</dbReference>
<keyword evidence="3 9" id="KW-0813">Transport</keyword>
<evidence type="ECO:0000256" key="1">
    <source>
        <dbReference type="ARBA" id="ARBA00004651"/>
    </source>
</evidence>
<feature type="transmembrane region" description="Helical" evidence="9">
    <location>
        <begin position="144"/>
        <end position="164"/>
    </location>
</feature>
<dbReference type="OrthoDB" id="9783920at2"/>
<feature type="transmembrane region" description="Helical" evidence="9">
    <location>
        <begin position="224"/>
        <end position="246"/>
    </location>
</feature>
<dbReference type="Proteomes" id="UP000051497">
    <property type="component" value="Unassembled WGS sequence"/>
</dbReference>
<comment type="similarity">
    <text evidence="2 9">Belongs to the branched chain amino acid transporter family.</text>
</comment>
<keyword evidence="8 9" id="KW-0472">Membrane</keyword>
<dbReference type="EMBL" id="LKAJ01000001">
    <property type="protein sequence ID" value="KRG22753.1"/>
    <property type="molecule type" value="Genomic_DNA"/>
</dbReference>
<keyword evidence="6 9" id="KW-0029">Amino-acid transport</keyword>
<dbReference type="GO" id="GO:0005886">
    <property type="term" value="C:plasma membrane"/>
    <property type="evidence" value="ECO:0007669"/>
    <property type="project" value="UniProtKB-SubCell"/>
</dbReference>
<evidence type="ECO:0000256" key="8">
    <source>
        <dbReference type="ARBA" id="ARBA00023136"/>
    </source>
</evidence>
<dbReference type="GO" id="GO:0015820">
    <property type="term" value="P:L-leucine transport"/>
    <property type="evidence" value="ECO:0007669"/>
    <property type="project" value="TreeGrafter"/>
</dbReference>
<evidence type="ECO:0000313" key="10">
    <source>
        <dbReference type="EMBL" id="KRG22753.1"/>
    </source>
</evidence>
<evidence type="ECO:0000256" key="7">
    <source>
        <dbReference type="ARBA" id="ARBA00022989"/>
    </source>
</evidence>
<evidence type="ECO:0000256" key="2">
    <source>
        <dbReference type="ARBA" id="ARBA00008540"/>
    </source>
</evidence>
<dbReference type="InterPro" id="IPR004685">
    <property type="entry name" value="Brnchd-chn_aa_trnsp_Livcs"/>
</dbReference>
<reference evidence="10" key="1">
    <citation type="submission" date="2015-09" db="EMBL/GenBank/DDBJ databases">
        <title>Draft Genome Sequences of Two Novel Amoeba-resistant Intranuclear Bacteria, Candidatus Berkiella cookevillensis and Candidatus Berkiella aquae.</title>
        <authorList>
            <person name="Mehari Y.T."/>
            <person name="Arivett B.A."/>
            <person name="Farone A.L."/>
            <person name="Gunderson J.H."/>
            <person name="Farone M.B."/>
        </authorList>
    </citation>
    <scope>NUCLEOTIDE SEQUENCE [LARGE SCALE GENOMIC DNA]</scope>
    <source>
        <strain evidence="10">HT99</strain>
    </source>
</reference>
<accession>A0A0Q9Z124</accession>
<feature type="transmembrane region" description="Helical" evidence="9">
    <location>
        <begin position="115"/>
        <end position="132"/>
    </location>
</feature>
<dbReference type="AlphaFoldDB" id="A0A0Q9Z124"/>
<comment type="subcellular location">
    <subcellularLocation>
        <location evidence="9">Cell inner membrane</location>
        <topology evidence="9">Multi-pass membrane protein</topology>
    </subcellularLocation>
    <subcellularLocation>
        <location evidence="1">Cell membrane</location>
        <topology evidence="1">Multi-pass membrane protein</topology>
    </subcellularLocation>
</comment>
<reference evidence="11" key="3">
    <citation type="submission" date="2021-06" db="EMBL/GenBank/DDBJ databases">
        <title>Genomic Description and Analysis of Intracellular Bacteria, Candidatus Berkiella cookevillensis and Candidatus Berkiella aquae.</title>
        <authorList>
            <person name="Kidane D.T."/>
            <person name="Mehari Y.T."/>
            <person name="Rice F.C."/>
            <person name="Arivett B.A."/>
            <person name="Farone A.L."/>
            <person name="Berk S.G."/>
            <person name="Farone M.B."/>
        </authorList>
    </citation>
    <scope>NUCLEOTIDE SEQUENCE</scope>
    <source>
        <strain evidence="11">HT99</strain>
    </source>
</reference>
<name>A0A0Q9Z124_9GAMM</name>
<dbReference type="RefSeq" id="WP_075064933.1">
    <property type="nucleotide sequence ID" value="NZ_LKAJ02000001.1"/>
</dbReference>
<proteinExistence type="inferred from homology"/>
<evidence type="ECO:0000313" key="12">
    <source>
        <dbReference type="Proteomes" id="UP000051497"/>
    </source>
</evidence>
<comment type="function">
    <text evidence="9">Component of the transport system for branched-chain amino acids.</text>
</comment>
<feature type="transmembrane region" description="Helical" evidence="9">
    <location>
        <begin position="80"/>
        <end position="103"/>
    </location>
</feature>
<evidence type="ECO:0000256" key="3">
    <source>
        <dbReference type="ARBA" id="ARBA00022448"/>
    </source>
</evidence>